<sequence length="81" mass="9206">MADAPQYWFYAKRYGWGWGLPSCWQGWLVLATYVVSLLLTSLLVSSAVHPWLFYGAVGACSAIFLAVCWYRGEPLRGRWGK</sequence>
<proteinExistence type="predicted"/>
<dbReference type="RefSeq" id="WP_180307284.1">
    <property type="nucleotide sequence ID" value="NZ_CP058952.1"/>
</dbReference>
<feature type="transmembrane region" description="Helical" evidence="1">
    <location>
        <begin position="51"/>
        <end position="72"/>
    </location>
</feature>
<evidence type="ECO:0008006" key="4">
    <source>
        <dbReference type="Google" id="ProtNLM"/>
    </source>
</evidence>
<dbReference type="EMBL" id="CP058952">
    <property type="protein sequence ID" value="QLI80139.1"/>
    <property type="molecule type" value="Genomic_DNA"/>
</dbReference>
<keyword evidence="1" id="KW-0472">Membrane</keyword>
<keyword evidence="1" id="KW-1133">Transmembrane helix</keyword>
<reference evidence="2 3" key="1">
    <citation type="journal article" date="2016" name="Int. J. Syst. Evol. Microbiol.">
        <title>Chitinibacter fontanus sp. nov., isolated from a spring.</title>
        <authorList>
            <person name="Sheu S.Y."/>
            <person name="Li Y.S."/>
            <person name="Young C.C."/>
            <person name="Chen W.M."/>
        </authorList>
    </citation>
    <scope>NUCLEOTIDE SEQUENCE [LARGE SCALE GENOMIC DNA]</scope>
    <source>
        <strain evidence="2 3">STM-7</strain>
    </source>
</reference>
<evidence type="ECO:0000313" key="2">
    <source>
        <dbReference type="EMBL" id="QLI80139.1"/>
    </source>
</evidence>
<keyword evidence="1" id="KW-0812">Transmembrane</keyword>
<evidence type="ECO:0000313" key="3">
    <source>
        <dbReference type="Proteomes" id="UP000510822"/>
    </source>
</evidence>
<protein>
    <recommendedName>
        <fullName evidence="4">DUF4175 domain-containing protein</fullName>
    </recommendedName>
</protein>
<accession>A0A7D5V7I2</accession>
<organism evidence="2 3">
    <name type="scientific">Chitinibacter fontanus</name>
    <dbReference type="NCBI Taxonomy" id="1737446"/>
    <lineage>
        <taxon>Bacteria</taxon>
        <taxon>Pseudomonadati</taxon>
        <taxon>Pseudomonadota</taxon>
        <taxon>Betaproteobacteria</taxon>
        <taxon>Neisseriales</taxon>
        <taxon>Chitinibacteraceae</taxon>
        <taxon>Chitinibacter</taxon>
    </lineage>
</organism>
<dbReference type="KEGG" id="cfon:HZU75_00505"/>
<feature type="transmembrane region" description="Helical" evidence="1">
    <location>
        <begin position="24"/>
        <end position="44"/>
    </location>
</feature>
<gene>
    <name evidence="2" type="ORF">HZU75_00505</name>
</gene>
<keyword evidence="3" id="KW-1185">Reference proteome</keyword>
<dbReference type="AlphaFoldDB" id="A0A7D5V7I2"/>
<evidence type="ECO:0000256" key="1">
    <source>
        <dbReference type="SAM" id="Phobius"/>
    </source>
</evidence>
<name>A0A7D5V7I2_9NEIS</name>
<dbReference type="Proteomes" id="UP000510822">
    <property type="component" value="Chromosome"/>
</dbReference>